<evidence type="ECO:0000256" key="1">
    <source>
        <dbReference type="ARBA" id="ARBA00000085"/>
    </source>
</evidence>
<organism evidence="15 16">
    <name type="scientific">Ramlibacter monticola</name>
    <dbReference type="NCBI Taxonomy" id="1926872"/>
    <lineage>
        <taxon>Bacteria</taxon>
        <taxon>Pseudomonadati</taxon>
        <taxon>Pseudomonadota</taxon>
        <taxon>Betaproteobacteria</taxon>
        <taxon>Burkholderiales</taxon>
        <taxon>Comamonadaceae</taxon>
        <taxon>Ramlibacter</taxon>
    </lineage>
</organism>
<dbReference type="EMBL" id="JAEQNE010000009">
    <property type="protein sequence ID" value="MBL0394690.1"/>
    <property type="molecule type" value="Genomic_DNA"/>
</dbReference>
<dbReference type="InterPro" id="IPR036097">
    <property type="entry name" value="HisK_dim/P_sf"/>
</dbReference>
<evidence type="ECO:0000256" key="10">
    <source>
        <dbReference type="ARBA" id="ARBA00023136"/>
    </source>
</evidence>
<gene>
    <name evidence="15" type="ORF">JJ685_26365</name>
</gene>
<feature type="transmembrane region" description="Helical" evidence="12">
    <location>
        <begin position="167"/>
        <end position="190"/>
    </location>
</feature>
<feature type="domain" description="HAMP" evidence="14">
    <location>
        <begin position="191"/>
        <end position="243"/>
    </location>
</feature>
<keyword evidence="6 12" id="KW-0812">Transmembrane</keyword>
<keyword evidence="8 12" id="KW-1133">Transmembrane helix</keyword>
<evidence type="ECO:0000256" key="11">
    <source>
        <dbReference type="SAM" id="MobiDB-lite"/>
    </source>
</evidence>
<comment type="subcellular location">
    <subcellularLocation>
        <location evidence="2">Membrane</location>
    </subcellularLocation>
</comment>
<dbReference type="SMART" id="SM00387">
    <property type="entry name" value="HATPase_c"/>
    <property type="match status" value="1"/>
</dbReference>
<name>A0A936Z922_9BURK</name>
<evidence type="ECO:0000313" key="15">
    <source>
        <dbReference type="EMBL" id="MBL0394690.1"/>
    </source>
</evidence>
<dbReference type="PROSITE" id="PS50109">
    <property type="entry name" value="HIS_KIN"/>
    <property type="match status" value="1"/>
</dbReference>
<dbReference type="GO" id="GO:0005886">
    <property type="term" value="C:plasma membrane"/>
    <property type="evidence" value="ECO:0007669"/>
    <property type="project" value="TreeGrafter"/>
</dbReference>
<reference evidence="15 16" key="1">
    <citation type="journal article" date="2017" name="Int. J. Syst. Evol. Microbiol.">
        <title>Ramlibacter monticola sp. nov., isolated from forest soil.</title>
        <authorList>
            <person name="Chaudhary D.K."/>
            <person name="Kim J."/>
        </authorList>
    </citation>
    <scope>NUCLEOTIDE SEQUENCE [LARGE SCALE GENOMIC DNA]</scope>
    <source>
        <strain evidence="15 16">KACC 19175</strain>
    </source>
</reference>
<keyword evidence="4" id="KW-0597">Phosphoprotein</keyword>
<dbReference type="InterPro" id="IPR003594">
    <property type="entry name" value="HATPase_dom"/>
</dbReference>
<keyword evidence="9" id="KW-0902">Two-component regulatory system</keyword>
<evidence type="ECO:0000313" key="16">
    <source>
        <dbReference type="Proteomes" id="UP000599109"/>
    </source>
</evidence>
<dbReference type="PROSITE" id="PS50885">
    <property type="entry name" value="HAMP"/>
    <property type="match status" value="1"/>
</dbReference>
<comment type="caution">
    <text evidence="15">The sequence shown here is derived from an EMBL/GenBank/DDBJ whole genome shotgun (WGS) entry which is preliminary data.</text>
</comment>
<dbReference type="Pfam" id="PF00512">
    <property type="entry name" value="HisKA"/>
    <property type="match status" value="1"/>
</dbReference>
<evidence type="ECO:0000256" key="12">
    <source>
        <dbReference type="SAM" id="Phobius"/>
    </source>
</evidence>
<feature type="compositionally biased region" description="Basic and acidic residues" evidence="11">
    <location>
        <begin position="101"/>
        <end position="122"/>
    </location>
</feature>
<dbReference type="Gene3D" id="3.30.565.10">
    <property type="entry name" value="Histidine kinase-like ATPase, C-terminal domain"/>
    <property type="match status" value="1"/>
</dbReference>
<feature type="region of interest" description="Disordered" evidence="11">
    <location>
        <begin position="99"/>
        <end position="122"/>
    </location>
</feature>
<keyword evidence="10 12" id="KW-0472">Membrane</keyword>
<dbReference type="InterPro" id="IPR013727">
    <property type="entry name" value="2CSK_N"/>
</dbReference>
<dbReference type="InterPro" id="IPR003660">
    <property type="entry name" value="HAMP_dom"/>
</dbReference>
<keyword evidence="5" id="KW-0808">Transferase</keyword>
<proteinExistence type="predicted"/>
<feature type="domain" description="Histidine kinase" evidence="13">
    <location>
        <begin position="251"/>
        <end position="478"/>
    </location>
</feature>
<dbReference type="SUPFAM" id="SSF55874">
    <property type="entry name" value="ATPase domain of HSP90 chaperone/DNA topoisomerase II/histidine kinase"/>
    <property type="match status" value="1"/>
</dbReference>
<dbReference type="InterPro" id="IPR005467">
    <property type="entry name" value="His_kinase_dom"/>
</dbReference>
<dbReference type="PANTHER" id="PTHR45436:SF1">
    <property type="entry name" value="SENSOR PROTEIN QSEC"/>
    <property type="match status" value="1"/>
</dbReference>
<feature type="transmembrane region" description="Helical" evidence="12">
    <location>
        <begin position="20"/>
        <end position="38"/>
    </location>
</feature>
<dbReference type="EC" id="2.7.13.3" evidence="3"/>
<dbReference type="Pfam" id="PF08521">
    <property type="entry name" value="2CSK_N"/>
    <property type="match status" value="1"/>
</dbReference>
<evidence type="ECO:0000259" key="13">
    <source>
        <dbReference type="PROSITE" id="PS50109"/>
    </source>
</evidence>
<dbReference type="Proteomes" id="UP000599109">
    <property type="component" value="Unassembled WGS sequence"/>
</dbReference>
<evidence type="ECO:0000256" key="5">
    <source>
        <dbReference type="ARBA" id="ARBA00022679"/>
    </source>
</evidence>
<dbReference type="RefSeq" id="WP_201677359.1">
    <property type="nucleotide sequence ID" value="NZ_JAEQNE010000009.1"/>
</dbReference>
<dbReference type="AlphaFoldDB" id="A0A936Z922"/>
<dbReference type="InterPro" id="IPR004358">
    <property type="entry name" value="Sig_transdc_His_kin-like_C"/>
</dbReference>
<dbReference type="InterPro" id="IPR003661">
    <property type="entry name" value="HisK_dim/P_dom"/>
</dbReference>
<protein>
    <recommendedName>
        <fullName evidence="3">histidine kinase</fullName>
        <ecNumber evidence="3">2.7.13.3</ecNumber>
    </recommendedName>
</protein>
<evidence type="ECO:0000259" key="14">
    <source>
        <dbReference type="PROSITE" id="PS50885"/>
    </source>
</evidence>
<keyword evidence="16" id="KW-1185">Reference proteome</keyword>
<dbReference type="CDD" id="cd00082">
    <property type="entry name" value="HisKA"/>
    <property type="match status" value="1"/>
</dbReference>
<sequence>MKIFQREQRSLFGEILDWMLTPLLLLWPVSLALTWLVAQSIAGKPFDRALEYNVQALAQLVTVQNQRASFNLPQPAREILRADDADQVYYQVLGSRGELLSGERDFPPPPDDERPAPGETRLRDDEMRGLGVRVAYTWVRIDAPGSPPALVQVAETREKRSVLATEIIKGVMLPQLAILPLAVLLVWMALVRGIKPLSELEERIRARKPDDLSPLDEKVVPLEVAPLVSSVNDLLTRLTSSIATQKRFLADAAHQLKTPLAGLRMQADLAQREQFHPEELKQSLKQIGRSSMRATHTVNQLLALARAENSAKVLVRQACDLAEIAIEAVRDTVPRAMEKHLDIGYDGPEPGAHGVLLRGNPTLLKELVRNLLDNAVNYTPSTEQQPGIVTARVLADPFGQALVLQVEDTGPGIPEAERELVFQPFYRTLGTNVDGSGLGLPIVQEIARQHDATIELEDARPGQVPPGTRVTVRFVATESQAQPAEEAAVRA</sequence>
<dbReference type="SMART" id="SM00388">
    <property type="entry name" value="HisKA"/>
    <property type="match status" value="1"/>
</dbReference>
<dbReference type="PRINTS" id="PR00344">
    <property type="entry name" value="BCTRLSENSOR"/>
</dbReference>
<dbReference type="Pfam" id="PF02518">
    <property type="entry name" value="HATPase_c"/>
    <property type="match status" value="1"/>
</dbReference>
<dbReference type="InterPro" id="IPR050428">
    <property type="entry name" value="TCS_sensor_his_kinase"/>
</dbReference>
<evidence type="ECO:0000256" key="9">
    <source>
        <dbReference type="ARBA" id="ARBA00023012"/>
    </source>
</evidence>
<dbReference type="GO" id="GO:0000155">
    <property type="term" value="F:phosphorelay sensor kinase activity"/>
    <property type="evidence" value="ECO:0007669"/>
    <property type="project" value="InterPro"/>
</dbReference>
<evidence type="ECO:0000256" key="7">
    <source>
        <dbReference type="ARBA" id="ARBA00022777"/>
    </source>
</evidence>
<evidence type="ECO:0000256" key="8">
    <source>
        <dbReference type="ARBA" id="ARBA00022989"/>
    </source>
</evidence>
<dbReference type="InterPro" id="IPR036890">
    <property type="entry name" value="HATPase_C_sf"/>
</dbReference>
<dbReference type="SUPFAM" id="SSF47384">
    <property type="entry name" value="Homodimeric domain of signal transducing histidine kinase"/>
    <property type="match status" value="1"/>
</dbReference>
<evidence type="ECO:0000256" key="2">
    <source>
        <dbReference type="ARBA" id="ARBA00004370"/>
    </source>
</evidence>
<accession>A0A936Z922</accession>
<comment type="catalytic activity">
    <reaction evidence="1">
        <text>ATP + protein L-histidine = ADP + protein N-phospho-L-histidine.</text>
        <dbReference type="EC" id="2.7.13.3"/>
    </reaction>
</comment>
<evidence type="ECO:0000256" key="4">
    <source>
        <dbReference type="ARBA" id="ARBA00022553"/>
    </source>
</evidence>
<dbReference type="PANTHER" id="PTHR45436">
    <property type="entry name" value="SENSOR HISTIDINE KINASE YKOH"/>
    <property type="match status" value="1"/>
</dbReference>
<dbReference type="Gene3D" id="1.10.287.130">
    <property type="match status" value="1"/>
</dbReference>
<evidence type="ECO:0000256" key="3">
    <source>
        <dbReference type="ARBA" id="ARBA00012438"/>
    </source>
</evidence>
<evidence type="ECO:0000256" key="6">
    <source>
        <dbReference type="ARBA" id="ARBA00022692"/>
    </source>
</evidence>
<keyword evidence="7 15" id="KW-0418">Kinase</keyword>